<dbReference type="GO" id="GO:0005737">
    <property type="term" value="C:cytoplasm"/>
    <property type="evidence" value="ECO:0007669"/>
    <property type="project" value="UniProtKB-SubCell"/>
</dbReference>
<dbReference type="PANTHER" id="PTHR43033:SF1">
    <property type="entry name" value="TRNA(ILE)-LYSIDINE SYNTHASE-RELATED"/>
    <property type="match status" value="1"/>
</dbReference>
<evidence type="ECO:0000313" key="11">
    <source>
        <dbReference type="Proteomes" id="UP000279600"/>
    </source>
</evidence>
<keyword evidence="5 8" id="KW-0547">Nucleotide-binding</keyword>
<dbReference type="SMART" id="SM00977">
    <property type="entry name" value="TilS_C"/>
    <property type="match status" value="1"/>
</dbReference>
<keyword evidence="3 8" id="KW-0436">Ligase</keyword>
<dbReference type="Gene3D" id="3.40.50.620">
    <property type="entry name" value="HUPs"/>
    <property type="match status" value="1"/>
</dbReference>
<dbReference type="InterPro" id="IPR014729">
    <property type="entry name" value="Rossmann-like_a/b/a_fold"/>
</dbReference>
<evidence type="ECO:0000256" key="5">
    <source>
        <dbReference type="ARBA" id="ARBA00022741"/>
    </source>
</evidence>
<dbReference type="Pfam" id="PF11734">
    <property type="entry name" value="TilS_C"/>
    <property type="match status" value="1"/>
</dbReference>
<comment type="similarity">
    <text evidence="8">Belongs to the tRNA(Ile)-lysidine synthase family.</text>
</comment>
<evidence type="ECO:0000256" key="2">
    <source>
        <dbReference type="ARBA" id="ARBA00022490"/>
    </source>
</evidence>
<dbReference type="HAMAP" id="MF_01161">
    <property type="entry name" value="tRNA_Ile_lys_synt"/>
    <property type="match status" value="1"/>
</dbReference>
<dbReference type="AlphaFoldDB" id="A0A3S9N058"/>
<evidence type="ECO:0000256" key="7">
    <source>
        <dbReference type="ARBA" id="ARBA00048539"/>
    </source>
</evidence>
<dbReference type="InterPro" id="IPR012094">
    <property type="entry name" value="tRNA_Ile_lys_synt"/>
</dbReference>
<evidence type="ECO:0000256" key="1">
    <source>
        <dbReference type="ARBA" id="ARBA00004496"/>
    </source>
</evidence>
<evidence type="ECO:0000256" key="6">
    <source>
        <dbReference type="ARBA" id="ARBA00022840"/>
    </source>
</evidence>
<evidence type="ECO:0000313" key="10">
    <source>
        <dbReference type="EMBL" id="AZQ44713.1"/>
    </source>
</evidence>
<dbReference type="GO" id="GO:0006400">
    <property type="term" value="P:tRNA modification"/>
    <property type="evidence" value="ECO:0007669"/>
    <property type="project" value="UniProtKB-UniRule"/>
</dbReference>
<dbReference type="Proteomes" id="UP000279600">
    <property type="component" value="Chromosome"/>
</dbReference>
<name>A0A3S9N058_9FLAO</name>
<dbReference type="Pfam" id="PF01171">
    <property type="entry name" value="ATP_bind_3"/>
    <property type="match status" value="1"/>
</dbReference>
<dbReference type="InterPro" id="IPR012796">
    <property type="entry name" value="Lysidine-tRNA-synth_C"/>
</dbReference>
<dbReference type="RefSeq" id="WP_126448421.1">
    <property type="nucleotide sequence ID" value="NZ_CP034549.1"/>
</dbReference>
<organism evidence="10 11">
    <name type="scientific">Nonlabens ponticola</name>
    <dbReference type="NCBI Taxonomy" id="2496866"/>
    <lineage>
        <taxon>Bacteria</taxon>
        <taxon>Pseudomonadati</taxon>
        <taxon>Bacteroidota</taxon>
        <taxon>Flavobacteriia</taxon>
        <taxon>Flavobacteriales</taxon>
        <taxon>Flavobacteriaceae</taxon>
        <taxon>Nonlabens</taxon>
    </lineage>
</organism>
<dbReference type="PANTHER" id="PTHR43033">
    <property type="entry name" value="TRNA(ILE)-LYSIDINE SYNTHASE-RELATED"/>
    <property type="match status" value="1"/>
</dbReference>
<dbReference type="SUPFAM" id="SSF56037">
    <property type="entry name" value="PheT/TilS domain"/>
    <property type="match status" value="1"/>
</dbReference>
<comment type="function">
    <text evidence="8">Ligates lysine onto the cytidine present at position 34 of the AUA codon-specific tRNA(Ile) that contains the anticodon CAU, in an ATP-dependent manner. Cytidine is converted to lysidine, thus changing the amino acid specificity of the tRNA from methionine to isoleucine.</text>
</comment>
<dbReference type="NCBIfam" id="TIGR02433">
    <property type="entry name" value="lysidine_TilS_C"/>
    <property type="match status" value="1"/>
</dbReference>
<dbReference type="InterPro" id="IPR011063">
    <property type="entry name" value="TilS/TtcA_N"/>
</dbReference>
<keyword evidence="6 8" id="KW-0067">ATP-binding</keyword>
<dbReference type="GO" id="GO:0005524">
    <property type="term" value="F:ATP binding"/>
    <property type="evidence" value="ECO:0007669"/>
    <property type="project" value="UniProtKB-UniRule"/>
</dbReference>
<dbReference type="InterPro" id="IPR012795">
    <property type="entry name" value="tRNA_Ile_lys_synt_N"/>
</dbReference>
<keyword evidence="4 8" id="KW-0819">tRNA processing</keyword>
<dbReference type="CDD" id="cd01992">
    <property type="entry name" value="TilS_N"/>
    <property type="match status" value="1"/>
</dbReference>
<reference evidence="10 11" key="1">
    <citation type="submission" date="2018-12" db="EMBL/GenBank/DDBJ databases">
        <title>Complete genome of Nonlabens sp. MJ115.</title>
        <authorList>
            <person name="Choi H.S."/>
            <person name="Jung J."/>
        </authorList>
    </citation>
    <scope>NUCLEOTIDE SEQUENCE [LARGE SCALE GENOMIC DNA]</scope>
    <source>
        <strain evidence="10 11">MJ115</strain>
    </source>
</reference>
<dbReference type="EC" id="6.3.4.19" evidence="8"/>
<evidence type="ECO:0000256" key="4">
    <source>
        <dbReference type="ARBA" id="ARBA00022694"/>
    </source>
</evidence>
<comment type="subcellular location">
    <subcellularLocation>
        <location evidence="1 8">Cytoplasm</location>
    </subcellularLocation>
</comment>
<keyword evidence="2 8" id="KW-0963">Cytoplasm</keyword>
<comment type="catalytic activity">
    <reaction evidence="7 8">
        <text>cytidine(34) in tRNA(Ile2) + L-lysine + ATP = lysidine(34) in tRNA(Ile2) + AMP + diphosphate + H(+)</text>
        <dbReference type="Rhea" id="RHEA:43744"/>
        <dbReference type="Rhea" id="RHEA-COMP:10625"/>
        <dbReference type="Rhea" id="RHEA-COMP:10670"/>
        <dbReference type="ChEBI" id="CHEBI:15378"/>
        <dbReference type="ChEBI" id="CHEBI:30616"/>
        <dbReference type="ChEBI" id="CHEBI:32551"/>
        <dbReference type="ChEBI" id="CHEBI:33019"/>
        <dbReference type="ChEBI" id="CHEBI:82748"/>
        <dbReference type="ChEBI" id="CHEBI:83665"/>
        <dbReference type="ChEBI" id="CHEBI:456215"/>
        <dbReference type="EC" id="6.3.4.19"/>
    </reaction>
</comment>
<evidence type="ECO:0000256" key="3">
    <source>
        <dbReference type="ARBA" id="ARBA00022598"/>
    </source>
</evidence>
<proteinExistence type="inferred from homology"/>
<dbReference type="GO" id="GO:0032267">
    <property type="term" value="F:tRNA(Ile)-lysidine synthase activity"/>
    <property type="evidence" value="ECO:0007669"/>
    <property type="project" value="UniProtKB-EC"/>
</dbReference>
<evidence type="ECO:0000256" key="8">
    <source>
        <dbReference type="HAMAP-Rule" id="MF_01161"/>
    </source>
</evidence>
<dbReference type="KEGG" id="noj:EJ995_10855"/>
<protein>
    <recommendedName>
        <fullName evidence="8">tRNA(Ile)-lysidine synthase</fullName>
        <ecNumber evidence="8">6.3.4.19</ecNumber>
    </recommendedName>
    <alternativeName>
        <fullName evidence="8">tRNA(Ile)-2-lysyl-cytidine synthase</fullName>
    </alternativeName>
    <alternativeName>
        <fullName evidence="8">tRNA(Ile)-lysidine synthetase</fullName>
    </alternativeName>
</protein>
<feature type="domain" description="Lysidine-tRNA(Ile) synthetase C-terminal" evidence="9">
    <location>
        <begin position="368"/>
        <end position="440"/>
    </location>
</feature>
<dbReference type="OrthoDB" id="9807403at2"/>
<keyword evidence="11" id="KW-1185">Reference proteome</keyword>
<dbReference type="NCBIfam" id="TIGR02432">
    <property type="entry name" value="lysidine_TilS_N"/>
    <property type="match status" value="1"/>
</dbReference>
<feature type="binding site" evidence="8">
    <location>
        <begin position="27"/>
        <end position="32"/>
    </location>
    <ligand>
        <name>ATP</name>
        <dbReference type="ChEBI" id="CHEBI:30616"/>
    </ligand>
</feature>
<comment type="domain">
    <text evidence="8">The N-terminal region contains the highly conserved SGGXDS motif, predicted to be a P-loop motif involved in ATP binding.</text>
</comment>
<sequence>MMVEDFSLHIDQHFPKLLKQKILLAVSGGLDSVVLAHLLKRINVDFAVAHCNFKLRGDESDNDAWFVENLAHQLGVKFHKTDFDTLKIASQRGISTQMAARDLRYEWFQEICKQHNYDKVVTAHHLDDQLETFLINLNRGTGLKGLTGIPAVTDLVYRPLLTFSRQQIQEYAKANAIKCREDSSNRSNKYMRNSLRNEVLPALHQALPQLRGNFAKSLFYLDAAMSIVEGAVLRFRESVTTQKNAELLLDIEAIKLHEQAGELLYHLLNRYGFNDSEALLELLDAQSGKRLISETHELLKDREHLILSAVDNAVNAVYTINENDTVIATSHGTMEIEELGKELATDLLDNGLDKNQLLLDLDQLEFPLTLKIWEQGDRMKPYGMKGSKLISDLLIDIKVSQVDKRRSMVLKQGDTILWLVGLRSAMHGSITDRTRRILKISLND</sequence>
<accession>A0A3S9N058</accession>
<dbReference type="SUPFAM" id="SSF52402">
    <property type="entry name" value="Adenine nucleotide alpha hydrolases-like"/>
    <property type="match status" value="1"/>
</dbReference>
<evidence type="ECO:0000259" key="9">
    <source>
        <dbReference type="SMART" id="SM00977"/>
    </source>
</evidence>
<dbReference type="EMBL" id="CP034549">
    <property type="protein sequence ID" value="AZQ44713.1"/>
    <property type="molecule type" value="Genomic_DNA"/>
</dbReference>
<gene>
    <name evidence="8 10" type="primary">tilS</name>
    <name evidence="10" type="ORF">EJ995_10855</name>
</gene>